<evidence type="ECO:0000256" key="1">
    <source>
        <dbReference type="SAM" id="MobiDB-lite"/>
    </source>
</evidence>
<dbReference type="Proteomes" id="UP000503349">
    <property type="component" value="Chromosome 4"/>
</dbReference>
<name>A0A6G1PFX7_CHAAH</name>
<gene>
    <name evidence="2" type="ORF">EXN66_Car004580</name>
</gene>
<evidence type="ECO:0000313" key="2">
    <source>
        <dbReference type="EMBL" id="KAF3688908.1"/>
    </source>
</evidence>
<feature type="compositionally biased region" description="Basic and acidic residues" evidence="1">
    <location>
        <begin position="1"/>
        <end position="21"/>
    </location>
</feature>
<keyword evidence="3" id="KW-1185">Reference proteome</keyword>
<sequence>MKEVSVGDREGELPERGETKRAPSYTLSHTHSPPEQHSGAERSRMGGVFAQRDTEAKRKTDRVDASRQAGRDGEDTHLTHPHTCSHTHGNADTGARYGGPGSSDARENPPADAQAAGGDSAEEQRREVFYSVSKINPQSYRHTAQLDASSVQRHNQTVTR</sequence>
<feature type="compositionally biased region" description="Basic and acidic residues" evidence="1">
    <location>
        <begin position="52"/>
        <end position="78"/>
    </location>
</feature>
<feature type="compositionally biased region" description="Polar residues" evidence="1">
    <location>
        <begin position="133"/>
        <end position="160"/>
    </location>
</feature>
<feature type="compositionally biased region" description="Basic and acidic residues" evidence="1">
    <location>
        <begin position="32"/>
        <end position="44"/>
    </location>
</feature>
<dbReference type="AlphaFoldDB" id="A0A6G1PFX7"/>
<feature type="region of interest" description="Disordered" evidence="1">
    <location>
        <begin position="1"/>
        <end position="160"/>
    </location>
</feature>
<proteinExistence type="predicted"/>
<reference evidence="3" key="2">
    <citation type="submission" date="2019-02" db="EMBL/GenBank/DDBJ databases">
        <title>Opniocepnalus argus Var Kimnra genome.</title>
        <authorList>
            <person name="Zhou C."/>
            <person name="Xiao S."/>
        </authorList>
    </citation>
    <scope>NUCLEOTIDE SEQUENCE [LARGE SCALE GENOMIC DNA]</scope>
</reference>
<organism evidence="2 3">
    <name type="scientific">Channa argus</name>
    <name type="common">Northern snakehead</name>
    <name type="synonym">Ophicephalus argus</name>
    <dbReference type="NCBI Taxonomy" id="215402"/>
    <lineage>
        <taxon>Eukaryota</taxon>
        <taxon>Metazoa</taxon>
        <taxon>Chordata</taxon>
        <taxon>Craniata</taxon>
        <taxon>Vertebrata</taxon>
        <taxon>Euteleostomi</taxon>
        <taxon>Actinopterygii</taxon>
        <taxon>Neopterygii</taxon>
        <taxon>Teleostei</taxon>
        <taxon>Neoteleostei</taxon>
        <taxon>Acanthomorphata</taxon>
        <taxon>Anabantaria</taxon>
        <taxon>Anabantiformes</taxon>
        <taxon>Channoidei</taxon>
        <taxon>Channidae</taxon>
        <taxon>Channa</taxon>
    </lineage>
</organism>
<reference evidence="2 3" key="1">
    <citation type="submission" date="2019-02" db="EMBL/GenBank/DDBJ databases">
        <title>Opniocepnalus argus genome.</title>
        <authorList>
            <person name="Zhou C."/>
            <person name="Xiao S."/>
        </authorList>
    </citation>
    <scope>NUCLEOTIDE SEQUENCE [LARGE SCALE GENOMIC DNA]</scope>
    <source>
        <strain evidence="2">OARG1902GOOAL</strain>
        <tissue evidence="2">Muscle</tissue>
    </source>
</reference>
<evidence type="ECO:0000313" key="3">
    <source>
        <dbReference type="Proteomes" id="UP000503349"/>
    </source>
</evidence>
<accession>A0A6G1PFX7</accession>
<protein>
    <submittedName>
        <fullName evidence="2">Uncharacterized protein</fullName>
    </submittedName>
</protein>
<dbReference type="EMBL" id="CM015715">
    <property type="protein sequence ID" value="KAF3688908.1"/>
    <property type="molecule type" value="Genomic_DNA"/>
</dbReference>